<evidence type="ECO:0000256" key="3">
    <source>
        <dbReference type="ARBA" id="ARBA00004729"/>
    </source>
</evidence>
<dbReference type="PANTHER" id="PTHR43822:SF9">
    <property type="entry name" value="3-ISOPROPYLMALATE DEHYDRATASE"/>
    <property type="match status" value="1"/>
</dbReference>
<dbReference type="PRINTS" id="PR00415">
    <property type="entry name" value="ACONITASE"/>
</dbReference>
<dbReference type="InterPro" id="IPR050067">
    <property type="entry name" value="IPM_dehydratase_rel_enz"/>
</dbReference>
<dbReference type="SUPFAM" id="SSF53732">
    <property type="entry name" value="Aconitase iron-sulfur domain"/>
    <property type="match status" value="1"/>
</dbReference>
<dbReference type="NCBIfam" id="NF009116">
    <property type="entry name" value="PRK12466.1"/>
    <property type="match status" value="1"/>
</dbReference>
<dbReference type="PANTHER" id="PTHR43822">
    <property type="entry name" value="HOMOACONITASE, MITOCHONDRIAL-RELATED"/>
    <property type="match status" value="1"/>
</dbReference>
<evidence type="ECO:0000256" key="7">
    <source>
        <dbReference type="ARBA" id="ARBA00022605"/>
    </source>
</evidence>
<feature type="binding site" evidence="13">
    <location>
        <position position="408"/>
    </location>
    <ligand>
        <name>[4Fe-4S] cluster</name>
        <dbReference type="ChEBI" id="CHEBI:49883"/>
    </ligand>
</feature>
<dbReference type="InterPro" id="IPR036008">
    <property type="entry name" value="Aconitase_4Fe-4S_dom"/>
</dbReference>
<evidence type="ECO:0000256" key="4">
    <source>
        <dbReference type="ARBA" id="ARBA00011271"/>
    </source>
</evidence>
<reference evidence="16" key="1">
    <citation type="journal article" date="2019" name="Int. J. Syst. Evol. Microbiol.">
        <title>The Global Catalogue of Microorganisms (GCM) 10K type strain sequencing project: providing services to taxonomists for standard genome sequencing and annotation.</title>
        <authorList>
            <consortium name="The Broad Institute Genomics Platform"/>
            <consortium name="The Broad Institute Genome Sequencing Center for Infectious Disease"/>
            <person name="Wu L."/>
            <person name="Ma J."/>
        </authorList>
    </citation>
    <scope>NUCLEOTIDE SEQUENCE [LARGE SCALE GENOMIC DNA]</scope>
    <source>
        <strain evidence="16">KCTC 23707</strain>
    </source>
</reference>
<keyword evidence="8 13" id="KW-0479">Metal-binding</keyword>
<keyword evidence="10 13" id="KW-0411">Iron-sulfur</keyword>
<evidence type="ECO:0000256" key="11">
    <source>
        <dbReference type="ARBA" id="ARBA00023239"/>
    </source>
</evidence>
<comment type="similarity">
    <text evidence="13">Belongs to the aconitase/IPM isomerase family. LeuC type 1 subfamily.</text>
</comment>
<evidence type="ECO:0000256" key="1">
    <source>
        <dbReference type="ARBA" id="ARBA00000491"/>
    </source>
</evidence>
<keyword evidence="9 13" id="KW-0408">Iron</keyword>
<dbReference type="EMBL" id="JBHUIR010000060">
    <property type="protein sequence ID" value="MFD2261135.1"/>
    <property type="molecule type" value="Genomic_DNA"/>
</dbReference>
<evidence type="ECO:0000313" key="15">
    <source>
        <dbReference type="EMBL" id="MFD2261135.1"/>
    </source>
</evidence>
<keyword evidence="6 13" id="KW-0004">4Fe-4S</keyword>
<dbReference type="InterPro" id="IPR015931">
    <property type="entry name" value="Acnase/IPM_dHydase_lsu_aba_1/3"/>
</dbReference>
<keyword evidence="7 13" id="KW-0028">Amino-acid biosynthesis</keyword>
<dbReference type="PROSITE" id="PS01244">
    <property type="entry name" value="ACONITASE_2"/>
    <property type="match status" value="1"/>
</dbReference>
<dbReference type="PROSITE" id="PS00450">
    <property type="entry name" value="ACONITASE_1"/>
    <property type="match status" value="1"/>
</dbReference>
<evidence type="ECO:0000313" key="16">
    <source>
        <dbReference type="Proteomes" id="UP001597373"/>
    </source>
</evidence>
<dbReference type="CDD" id="cd01583">
    <property type="entry name" value="IPMI"/>
    <property type="match status" value="1"/>
</dbReference>
<keyword evidence="11 13" id="KW-0456">Lyase</keyword>
<dbReference type="EC" id="4.2.1.33" evidence="13"/>
<keyword evidence="5 13" id="KW-0432">Leucine biosynthesis</keyword>
<protein>
    <recommendedName>
        <fullName evidence="13">3-isopropylmalate dehydratase large subunit</fullName>
        <ecNumber evidence="13">4.2.1.33</ecNumber>
    </recommendedName>
    <alternativeName>
        <fullName evidence="13">Alpha-IPM isomerase</fullName>
        <shortName evidence="13">IPMI</shortName>
    </alternativeName>
    <alternativeName>
        <fullName evidence="13">Isopropylmalate isomerase</fullName>
    </alternativeName>
</protein>
<accession>A0ABW5DKR6</accession>
<feature type="binding site" evidence="13">
    <location>
        <position position="411"/>
    </location>
    <ligand>
        <name>[4Fe-4S] cluster</name>
        <dbReference type="ChEBI" id="CHEBI:49883"/>
    </ligand>
</feature>
<dbReference type="InterPro" id="IPR033941">
    <property type="entry name" value="IPMI_cat"/>
</dbReference>
<gene>
    <name evidence="13 15" type="primary">leuC</name>
    <name evidence="15" type="ORF">ACFSMZ_15400</name>
</gene>
<dbReference type="InterPro" id="IPR004430">
    <property type="entry name" value="3-IsopropMal_deHydase_lsu"/>
</dbReference>
<dbReference type="InterPro" id="IPR018136">
    <property type="entry name" value="Aconitase_4Fe-4S_BS"/>
</dbReference>
<comment type="cofactor">
    <cofactor evidence="13">
        <name>[4Fe-4S] cluster</name>
        <dbReference type="ChEBI" id="CHEBI:49883"/>
    </cofactor>
    <text evidence="13">Binds 1 [4Fe-4S] cluster per subunit.</text>
</comment>
<feature type="binding site" evidence="13">
    <location>
        <position position="348"/>
    </location>
    <ligand>
        <name>[4Fe-4S] cluster</name>
        <dbReference type="ChEBI" id="CHEBI:49883"/>
    </ligand>
</feature>
<dbReference type="InterPro" id="IPR001030">
    <property type="entry name" value="Acoase/IPM_deHydtase_lsu_aba"/>
</dbReference>
<proteinExistence type="inferred from homology"/>
<comment type="subunit">
    <text evidence="4 13">Heterodimer of LeuC and LeuD.</text>
</comment>
<organism evidence="15 16">
    <name type="scientific">Chelativorans composti</name>
    <dbReference type="NCBI Taxonomy" id="768533"/>
    <lineage>
        <taxon>Bacteria</taxon>
        <taxon>Pseudomonadati</taxon>
        <taxon>Pseudomonadota</taxon>
        <taxon>Alphaproteobacteria</taxon>
        <taxon>Hyphomicrobiales</taxon>
        <taxon>Phyllobacteriaceae</taxon>
        <taxon>Chelativorans</taxon>
    </lineage>
</organism>
<comment type="function">
    <text evidence="2 13">Catalyzes the isomerization between 2-isopropylmalate and 3-isopropylmalate, via the formation of 2-isopropylmaleate.</text>
</comment>
<dbReference type="RefSeq" id="WP_345099394.1">
    <property type="nucleotide sequence ID" value="NZ_BAABGS010000058.1"/>
</dbReference>
<dbReference type="HAMAP" id="MF_01026">
    <property type="entry name" value="LeuC_type1"/>
    <property type="match status" value="1"/>
</dbReference>
<feature type="domain" description="Aconitase/3-isopropylmalate dehydratase large subunit alpha/beta/alpha" evidence="14">
    <location>
        <begin position="8"/>
        <end position="458"/>
    </location>
</feature>
<dbReference type="Proteomes" id="UP001597373">
    <property type="component" value="Unassembled WGS sequence"/>
</dbReference>
<evidence type="ECO:0000256" key="8">
    <source>
        <dbReference type="ARBA" id="ARBA00022723"/>
    </source>
</evidence>
<evidence type="ECO:0000256" key="5">
    <source>
        <dbReference type="ARBA" id="ARBA00022430"/>
    </source>
</evidence>
<sequence length="468" mass="50562">MTPKTLYDKLWDSHVIRERGDGTVLLYVDRHLLHEVSTPQSFVALDRRGLCPHRPAANLAVPDHAVPTRSRNLADAGALAKAQTERLMENVRRHGIPFIPLDDVRQGIVHVMGPEQGFTLPGITLACGDSHTTTHGAFGALGFGVGASECGIVMAAQALVLRKSKTMRVHFEGLPGEGVTAKDLALALVSTIGANGASGYAIEYTGEAVRAMSMEERMTICNMSIEAGARVALVAPDETTFAWLKDRPMAPKGELWDKAVAYWRTLPTDEGARYDREVVIDVASITPHVTWGTSPEDVVPADGHVPDPERIDDPVRRQRVRKALDYMGLRPGQKISDIEVDMVFIGSCTNGRLSDLRAAAEVLKGRKVKEGVRAIIVPGSGLVKQAAEEEGLHEIFLQAGCEWREPGCSMCVAMNGDMLQPGMRCASTSNRNFEGRQGKGGRTHLVSPAMAAAAAVTGRLADPRSLRN</sequence>
<dbReference type="NCBIfam" id="TIGR00170">
    <property type="entry name" value="leuC"/>
    <property type="match status" value="1"/>
</dbReference>
<evidence type="ECO:0000256" key="6">
    <source>
        <dbReference type="ARBA" id="ARBA00022485"/>
    </source>
</evidence>
<evidence type="ECO:0000256" key="12">
    <source>
        <dbReference type="ARBA" id="ARBA00023304"/>
    </source>
</evidence>
<evidence type="ECO:0000256" key="2">
    <source>
        <dbReference type="ARBA" id="ARBA00002695"/>
    </source>
</evidence>
<evidence type="ECO:0000256" key="13">
    <source>
        <dbReference type="HAMAP-Rule" id="MF_01026"/>
    </source>
</evidence>
<evidence type="ECO:0000256" key="9">
    <source>
        <dbReference type="ARBA" id="ARBA00023004"/>
    </source>
</evidence>
<evidence type="ECO:0000259" key="14">
    <source>
        <dbReference type="Pfam" id="PF00330"/>
    </source>
</evidence>
<comment type="catalytic activity">
    <reaction evidence="1 13">
        <text>(2R,3S)-3-isopropylmalate = (2S)-2-isopropylmalate</text>
        <dbReference type="Rhea" id="RHEA:32287"/>
        <dbReference type="ChEBI" id="CHEBI:1178"/>
        <dbReference type="ChEBI" id="CHEBI:35121"/>
        <dbReference type="EC" id="4.2.1.33"/>
    </reaction>
</comment>
<dbReference type="NCBIfam" id="NF004016">
    <property type="entry name" value="PRK05478.1"/>
    <property type="match status" value="1"/>
</dbReference>
<dbReference type="GO" id="GO:0003861">
    <property type="term" value="F:3-isopropylmalate dehydratase activity"/>
    <property type="evidence" value="ECO:0007669"/>
    <property type="project" value="UniProtKB-EC"/>
</dbReference>
<dbReference type="Gene3D" id="3.30.499.10">
    <property type="entry name" value="Aconitase, domain 3"/>
    <property type="match status" value="2"/>
</dbReference>
<comment type="pathway">
    <text evidence="3 13">Amino-acid biosynthesis; L-leucine biosynthesis; L-leucine from 3-methyl-2-oxobutanoate: step 2/4.</text>
</comment>
<keyword evidence="12 13" id="KW-0100">Branched-chain amino acid biosynthesis</keyword>
<keyword evidence="16" id="KW-1185">Reference proteome</keyword>
<name>A0ABW5DKR6_9HYPH</name>
<evidence type="ECO:0000256" key="10">
    <source>
        <dbReference type="ARBA" id="ARBA00023014"/>
    </source>
</evidence>
<dbReference type="Pfam" id="PF00330">
    <property type="entry name" value="Aconitase"/>
    <property type="match status" value="1"/>
</dbReference>
<comment type="caution">
    <text evidence="15">The sequence shown here is derived from an EMBL/GenBank/DDBJ whole genome shotgun (WGS) entry which is preliminary data.</text>
</comment>